<dbReference type="RefSeq" id="XP_062723135.1">
    <property type="nucleotide sequence ID" value="XM_062870340.1"/>
</dbReference>
<evidence type="ECO:0000256" key="1">
    <source>
        <dbReference type="SAM" id="MobiDB-lite"/>
    </source>
</evidence>
<protein>
    <submittedName>
        <fullName evidence="2">Uncharacterized protein</fullName>
    </submittedName>
</protein>
<sequence length="259" mass="29239">MHRAAPRMRHHGKPSPTEKEPRQNHIRLLTGCTRDQYRSLGAYQGSPGGSRRTAATGDFIFQPVQAIVTVRVPMNHAIQLPNGEVTHMRDEMPNIDIRHIEIKRPRDHADNVKKLTTTPLALLPQLTEERDDAGQPQARTRAQAKADTLTNREMKRIHINCHRLLSMAAVDYRSFYILAEVEDPVSLANLNREEDMRRREAGSAVSQFAAKTTVEESIDAAKKILRRAATTIAPTGRFAMVFWAFNESPVLAECYSKPE</sequence>
<name>A0AAJ0M361_9PEZI</name>
<evidence type="ECO:0000313" key="3">
    <source>
        <dbReference type="Proteomes" id="UP001273166"/>
    </source>
</evidence>
<feature type="region of interest" description="Disordered" evidence="1">
    <location>
        <begin position="1"/>
        <end position="24"/>
    </location>
</feature>
<dbReference type="GeneID" id="87889169"/>
<evidence type="ECO:0000313" key="2">
    <source>
        <dbReference type="EMBL" id="KAK3307355.1"/>
    </source>
</evidence>
<organism evidence="2 3">
    <name type="scientific">Chaetomium strumarium</name>
    <dbReference type="NCBI Taxonomy" id="1170767"/>
    <lineage>
        <taxon>Eukaryota</taxon>
        <taxon>Fungi</taxon>
        <taxon>Dikarya</taxon>
        <taxon>Ascomycota</taxon>
        <taxon>Pezizomycotina</taxon>
        <taxon>Sordariomycetes</taxon>
        <taxon>Sordariomycetidae</taxon>
        <taxon>Sordariales</taxon>
        <taxon>Chaetomiaceae</taxon>
        <taxon>Chaetomium</taxon>
    </lineage>
</organism>
<gene>
    <name evidence="2" type="ORF">B0T15DRAFT_554036</name>
</gene>
<dbReference type="EMBL" id="JAUDZG010000003">
    <property type="protein sequence ID" value="KAK3307355.1"/>
    <property type="molecule type" value="Genomic_DNA"/>
</dbReference>
<comment type="caution">
    <text evidence="2">The sequence shown here is derived from an EMBL/GenBank/DDBJ whole genome shotgun (WGS) entry which is preliminary data.</text>
</comment>
<feature type="compositionally biased region" description="Basic residues" evidence="1">
    <location>
        <begin position="1"/>
        <end position="13"/>
    </location>
</feature>
<reference evidence="2" key="1">
    <citation type="journal article" date="2023" name="Mol. Phylogenet. Evol.">
        <title>Genome-scale phylogeny and comparative genomics of the fungal order Sordariales.</title>
        <authorList>
            <person name="Hensen N."/>
            <person name="Bonometti L."/>
            <person name="Westerberg I."/>
            <person name="Brannstrom I.O."/>
            <person name="Guillou S."/>
            <person name="Cros-Aarteil S."/>
            <person name="Calhoun S."/>
            <person name="Haridas S."/>
            <person name="Kuo A."/>
            <person name="Mondo S."/>
            <person name="Pangilinan J."/>
            <person name="Riley R."/>
            <person name="LaButti K."/>
            <person name="Andreopoulos B."/>
            <person name="Lipzen A."/>
            <person name="Chen C."/>
            <person name="Yan M."/>
            <person name="Daum C."/>
            <person name="Ng V."/>
            <person name="Clum A."/>
            <person name="Steindorff A."/>
            <person name="Ohm R.A."/>
            <person name="Martin F."/>
            <person name="Silar P."/>
            <person name="Natvig D.O."/>
            <person name="Lalanne C."/>
            <person name="Gautier V."/>
            <person name="Ament-Velasquez S.L."/>
            <person name="Kruys A."/>
            <person name="Hutchinson M.I."/>
            <person name="Powell A.J."/>
            <person name="Barry K."/>
            <person name="Miller A.N."/>
            <person name="Grigoriev I.V."/>
            <person name="Debuchy R."/>
            <person name="Gladieux P."/>
            <person name="Hiltunen Thoren M."/>
            <person name="Johannesson H."/>
        </authorList>
    </citation>
    <scope>NUCLEOTIDE SEQUENCE</scope>
    <source>
        <strain evidence="2">CBS 333.67</strain>
    </source>
</reference>
<dbReference type="AlphaFoldDB" id="A0AAJ0M361"/>
<reference evidence="2" key="2">
    <citation type="submission" date="2023-06" db="EMBL/GenBank/DDBJ databases">
        <authorList>
            <consortium name="Lawrence Berkeley National Laboratory"/>
            <person name="Mondo S.J."/>
            <person name="Hensen N."/>
            <person name="Bonometti L."/>
            <person name="Westerberg I."/>
            <person name="Brannstrom I.O."/>
            <person name="Guillou S."/>
            <person name="Cros-Aarteil S."/>
            <person name="Calhoun S."/>
            <person name="Haridas S."/>
            <person name="Kuo A."/>
            <person name="Pangilinan J."/>
            <person name="Riley R."/>
            <person name="Labutti K."/>
            <person name="Andreopoulos B."/>
            <person name="Lipzen A."/>
            <person name="Chen C."/>
            <person name="Yanf M."/>
            <person name="Daum C."/>
            <person name="Ng V."/>
            <person name="Clum A."/>
            <person name="Steindorff A."/>
            <person name="Ohm R."/>
            <person name="Martin F."/>
            <person name="Silar P."/>
            <person name="Natvig D."/>
            <person name="Lalanne C."/>
            <person name="Gautier V."/>
            <person name="Ament-Velasquez S.L."/>
            <person name="Kruys A."/>
            <person name="Hutchinson M.I."/>
            <person name="Powell A.J."/>
            <person name="Barry K."/>
            <person name="Miller A.N."/>
            <person name="Grigoriev I.V."/>
            <person name="Debuchy R."/>
            <person name="Gladieux P."/>
            <person name="Thoren M.H."/>
            <person name="Johannesson H."/>
        </authorList>
    </citation>
    <scope>NUCLEOTIDE SEQUENCE</scope>
    <source>
        <strain evidence="2">CBS 333.67</strain>
    </source>
</reference>
<proteinExistence type="predicted"/>
<keyword evidence="3" id="KW-1185">Reference proteome</keyword>
<accession>A0AAJ0M361</accession>
<dbReference type="Proteomes" id="UP001273166">
    <property type="component" value="Unassembled WGS sequence"/>
</dbReference>